<comment type="similarity">
    <text evidence="2">Belongs to the TrbI/VirB10 family.</text>
</comment>
<feature type="compositionally biased region" description="Basic and acidic residues" evidence="6">
    <location>
        <begin position="104"/>
        <end position="126"/>
    </location>
</feature>
<protein>
    <submittedName>
        <fullName evidence="8">TrbI/VirB10 family protein</fullName>
    </submittedName>
</protein>
<feature type="compositionally biased region" description="Polar residues" evidence="6">
    <location>
        <begin position="242"/>
        <end position="254"/>
    </location>
</feature>
<feature type="compositionally biased region" description="Basic and acidic residues" evidence="6">
    <location>
        <begin position="46"/>
        <end position="55"/>
    </location>
</feature>
<evidence type="ECO:0000256" key="6">
    <source>
        <dbReference type="SAM" id="MobiDB-lite"/>
    </source>
</evidence>
<keyword evidence="4 7" id="KW-1133">Transmembrane helix</keyword>
<feature type="region of interest" description="Disordered" evidence="6">
    <location>
        <begin position="232"/>
        <end position="254"/>
    </location>
</feature>
<sequence length="468" mass="50707">MEERQEKVEEKPATYRKKIQYYAFGTFGVILVILFINMVISIASRNEEEPKENAKQETASTAPNTTEKFNALLKNSGARPSASVNQANTVGNKDSASNGNPNSETDKKPVHPYSREKEASQERGARASDAGSPDEIRARFKSDEINRALRARSDKTNFDSTKNTVAGSGNAYAPAASFTGNRTNAQRISDINAEQNGLQERIQMMESKVRADEAALPGRLEEARIRGEQQFAEARQGGAGSNAKSVTKGSTQSVPSGVVGYTASNPYGASVDGMMKLPVGTVLNAITTFTAISDYSGGSMKAMLTHDIYDATHSYILAPKGSEFVIRVVKASQVNEILQSRIGFQVTWLVLPDGNRVDFKTSSSLDRMGTPAVEGDEVDRHLLAQFLGVAAYALVGTKTSYEGSGDSNESFAGNFGEGARTQAGNIAQKYLQVVPTTTLHAGAPIRVFTEDEIYMKPWRNIYETDYTG</sequence>
<dbReference type="AlphaFoldDB" id="A0AAI9H324"/>
<evidence type="ECO:0000313" key="8">
    <source>
        <dbReference type="EMBL" id="EMM0028535.1"/>
    </source>
</evidence>
<gene>
    <name evidence="8" type="ORF">P6223_005224</name>
</gene>
<reference evidence="8" key="1">
    <citation type="submission" date="2024-02" db="EMBL/GenBank/DDBJ databases">
        <authorList>
            <consortium name="Clinical and Environmental Microbiology Branch: Whole genome sequencing antimicrobial resistance pathogens in the healthcare setting"/>
        </authorList>
    </citation>
    <scope>NUCLEOTIDE SEQUENCE</scope>
    <source>
        <strain evidence="8">2023CK-00345</strain>
    </source>
</reference>
<feature type="region of interest" description="Disordered" evidence="6">
    <location>
        <begin position="46"/>
        <end position="143"/>
    </location>
</feature>
<organism evidence="8">
    <name type="scientific">Escherichia coli</name>
    <dbReference type="NCBI Taxonomy" id="562"/>
    <lineage>
        <taxon>Bacteria</taxon>
        <taxon>Pseudomonadati</taxon>
        <taxon>Pseudomonadota</taxon>
        <taxon>Gammaproteobacteria</taxon>
        <taxon>Enterobacterales</taxon>
        <taxon>Enterobacteriaceae</taxon>
        <taxon>Escherichia</taxon>
    </lineage>
</organism>
<dbReference type="RefSeq" id="WP_021528502.1">
    <property type="nucleotide sequence ID" value="NZ_CP045281.1"/>
</dbReference>
<accession>A0AAI9H324</accession>
<evidence type="ECO:0000256" key="4">
    <source>
        <dbReference type="ARBA" id="ARBA00022989"/>
    </source>
</evidence>
<dbReference type="Pfam" id="PF03743">
    <property type="entry name" value="TrbI"/>
    <property type="match status" value="1"/>
</dbReference>
<proteinExistence type="inferred from homology"/>
<feature type="transmembrane region" description="Helical" evidence="7">
    <location>
        <begin position="21"/>
        <end position="43"/>
    </location>
</feature>
<dbReference type="GO" id="GO:0016020">
    <property type="term" value="C:membrane"/>
    <property type="evidence" value="ECO:0007669"/>
    <property type="project" value="UniProtKB-SubCell"/>
</dbReference>
<keyword evidence="5 7" id="KW-0472">Membrane</keyword>
<feature type="compositionally biased region" description="Polar residues" evidence="6">
    <location>
        <begin position="82"/>
        <end position="103"/>
    </location>
</feature>
<evidence type="ECO:0000256" key="7">
    <source>
        <dbReference type="SAM" id="Phobius"/>
    </source>
</evidence>
<evidence type="ECO:0000256" key="5">
    <source>
        <dbReference type="ARBA" id="ARBA00023136"/>
    </source>
</evidence>
<comment type="subcellular location">
    <subcellularLocation>
        <location evidence="1">Membrane</location>
        <topology evidence="1">Single-pass membrane protein</topology>
    </subcellularLocation>
</comment>
<dbReference type="InterPro" id="IPR005498">
    <property type="entry name" value="T4SS_VirB10/TraB/TrbI"/>
</dbReference>
<dbReference type="CDD" id="cd16429">
    <property type="entry name" value="VirB10"/>
    <property type="match status" value="1"/>
</dbReference>
<evidence type="ECO:0000256" key="1">
    <source>
        <dbReference type="ARBA" id="ARBA00004167"/>
    </source>
</evidence>
<feature type="compositionally biased region" description="Basic and acidic residues" evidence="6">
    <location>
        <begin position="134"/>
        <end position="143"/>
    </location>
</feature>
<comment type="caution">
    <text evidence="8">The sequence shown here is derived from an EMBL/GenBank/DDBJ whole genome shotgun (WGS) entry which is preliminary data.</text>
</comment>
<keyword evidence="3 7" id="KW-0812">Transmembrane</keyword>
<name>A0AAI9H324_ECOLX</name>
<dbReference type="EMBL" id="ABLFQU030000090">
    <property type="protein sequence ID" value="EMM0028535.1"/>
    <property type="molecule type" value="Genomic_DNA"/>
</dbReference>
<dbReference type="InterPro" id="IPR042217">
    <property type="entry name" value="T4SS_VirB10/TrbI"/>
</dbReference>
<evidence type="ECO:0000256" key="2">
    <source>
        <dbReference type="ARBA" id="ARBA00010265"/>
    </source>
</evidence>
<feature type="compositionally biased region" description="Polar residues" evidence="6">
    <location>
        <begin position="56"/>
        <end position="68"/>
    </location>
</feature>
<evidence type="ECO:0000256" key="3">
    <source>
        <dbReference type="ARBA" id="ARBA00022692"/>
    </source>
</evidence>
<dbReference type="Gene3D" id="2.40.128.260">
    <property type="entry name" value="Type IV secretion system, VirB10/TraB/TrbI"/>
    <property type="match status" value="1"/>
</dbReference>